<dbReference type="Gene3D" id="1.20.1560.10">
    <property type="entry name" value="ABC transporter type 1, transmembrane domain"/>
    <property type="match status" value="1"/>
</dbReference>
<feature type="transmembrane region" description="Helical" evidence="5">
    <location>
        <begin position="245"/>
        <end position="264"/>
    </location>
</feature>
<accession>A0A0R1NJM4</accession>
<dbReference type="AlphaFoldDB" id="A0A0R1NJM4"/>
<dbReference type="STRING" id="1423748.FC37_GL001842"/>
<dbReference type="PATRIC" id="fig|1423748.3.peg.1914"/>
<comment type="caution">
    <text evidence="7">The sequence shown here is derived from an EMBL/GenBank/DDBJ whole genome shotgun (WGS) entry which is preliminary data.</text>
</comment>
<keyword evidence="3 5" id="KW-1133">Transmembrane helix</keyword>
<comment type="subcellular location">
    <subcellularLocation>
        <location evidence="1">Cell membrane</location>
        <topology evidence="1">Multi-pass membrane protein</topology>
    </subcellularLocation>
</comment>
<feature type="transmembrane region" description="Helical" evidence="5">
    <location>
        <begin position="56"/>
        <end position="74"/>
    </location>
</feature>
<dbReference type="InterPro" id="IPR039421">
    <property type="entry name" value="Type_1_exporter"/>
</dbReference>
<sequence length="534" mass="61525">MHIIFSKIDKKYKVEYWLLLGMNIISTGILTFNVYLEGMLLNSLVYKADRDSFIRSIILIITLSLIRLLLSYFMNKIQILEFRKINIEVNDAIIKELYSKDTLKVTKMNSVRMADRITEDTTEVLTFFFQTVNQIISIVLSSVLIFTYLFTAGSSFLLLIVILLPAYSVIYLFLRPKIFKVSLKLKEAYNEYFSGFTEWLSRYIEIKGNQREKIENERWSSTKRTLLGVAKRDFLLNLNMSNSEIILQLIFQLVLFINGGLSVISGRMTIGSFSIIFQYFDQLLGEVDEAFSILFNFESFRVARLRINNLLSMKDEQDGEKAVSKINSIQVQDFNIYLDGKTPLFTRKISATFVAPGFYVVRGRNGIGKSTFLRTIIGLYTPKKEGKITINGVNADLINKRKLRESNISCLFQDTPLPNCSVRDYLGSYPNKSQIDKNEYFAKVFNSSQFKIEKVLDREMSELSTGEIQLVKLYSAILKTNAQCFLLDEPLANIYPELQNDLLKLLQEIAQTNLVIIISHDLQVNENAKNMRIE</sequence>
<evidence type="ECO:0000256" key="4">
    <source>
        <dbReference type="ARBA" id="ARBA00023136"/>
    </source>
</evidence>
<evidence type="ECO:0000256" key="1">
    <source>
        <dbReference type="ARBA" id="ARBA00004651"/>
    </source>
</evidence>
<dbReference type="InterPro" id="IPR027417">
    <property type="entry name" value="P-loop_NTPase"/>
</dbReference>
<dbReference type="eggNOG" id="COG1132">
    <property type="taxonomic scope" value="Bacteria"/>
</dbReference>
<feature type="domain" description="ABC transmembrane type-1" evidence="6">
    <location>
        <begin position="17"/>
        <end position="299"/>
    </location>
</feature>
<dbReference type="RefSeq" id="WP_025006446.1">
    <property type="nucleotide sequence ID" value="NZ_AZEL01000056.1"/>
</dbReference>
<dbReference type="OrthoDB" id="2323954at2"/>
<dbReference type="GO" id="GO:0005524">
    <property type="term" value="F:ATP binding"/>
    <property type="evidence" value="ECO:0007669"/>
    <property type="project" value="InterPro"/>
</dbReference>
<dbReference type="Pfam" id="PF00664">
    <property type="entry name" value="ABC_membrane"/>
    <property type="match status" value="1"/>
</dbReference>
<dbReference type="InterPro" id="IPR036640">
    <property type="entry name" value="ABC1_TM_sf"/>
</dbReference>
<evidence type="ECO:0000256" key="5">
    <source>
        <dbReference type="SAM" id="Phobius"/>
    </source>
</evidence>
<dbReference type="EMBL" id="AZEL01000056">
    <property type="protein sequence ID" value="KRL20605.1"/>
    <property type="molecule type" value="Genomic_DNA"/>
</dbReference>
<dbReference type="PROSITE" id="PS50929">
    <property type="entry name" value="ABC_TM1F"/>
    <property type="match status" value="1"/>
</dbReference>
<evidence type="ECO:0000259" key="6">
    <source>
        <dbReference type="PROSITE" id="PS50929"/>
    </source>
</evidence>
<proteinExistence type="predicted"/>
<dbReference type="Proteomes" id="UP000051311">
    <property type="component" value="Unassembled WGS sequence"/>
</dbReference>
<evidence type="ECO:0000256" key="3">
    <source>
        <dbReference type="ARBA" id="ARBA00022989"/>
    </source>
</evidence>
<dbReference type="GO" id="GO:0016887">
    <property type="term" value="F:ATP hydrolysis activity"/>
    <property type="evidence" value="ECO:0007669"/>
    <property type="project" value="InterPro"/>
</dbReference>
<evidence type="ECO:0000313" key="8">
    <source>
        <dbReference type="Proteomes" id="UP000051311"/>
    </source>
</evidence>
<reference evidence="7 8" key="1">
    <citation type="journal article" date="2015" name="Genome Announc.">
        <title>Expanding the biotechnology potential of lactobacilli through comparative genomics of 213 strains and associated genera.</title>
        <authorList>
            <person name="Sun Z."/>
            <person name="Harris H.M."/>
            <person name="McCann A."/>
            <person name="Guo C."/>
            <person name="Argimon S."/>
            <person name="Zhang W."/>
            <person name="Yang X."/>
            <person name="Jeffery I.B."/>
            <person name="Cooney J.C."/>
            <person name="Kagawa T.F."/>
            <person name="Liu W."/>
            <person name="Song Y."/>
            <person name="Salvetti E."/>
            <person name="Wrobel A."/>
            <person name="Rasinkangas P."/>
            <person name="Parkhill J."/>
            <person name="Rea M.C."/>
            <person name="O'Sullivan O."/>
            <person name="Ritari J."/>
            <person name="Douillard F.P."/>
            <person name="Paul Ross R."/>
            <person name="Yang R."/>
            <person name="Briner A.E."/>
            <person name="Felis G.E."/>
            <person name="de Vos W.M."/>
            <person name="Barrangou R."/>
            <person name="Klaenhammer T.R."/>
            <person name="Caufield P.W."/>
            <person name="Cui Y."/>
            <person name="Zhang H."/>
            <person name="O'Toole P.W."/>
        </authorList>
    </citation>
    <scope>NUCLEOTIDE SEQUENCE [LARGE SCALE GENOMIC DNA]</scope>
    <source>
        <strain evidence="7 8">DSM 10532</strain>
    </source>
</reference>
<feature type="transmembrane region" description="Helical" evidence="5">
    <location>
        <begin position="16"/>
        <end position="36"/>
    </location>
</feature>
<dbReference type="SUPFAM" id="SSF52540">
    <property type="entry name" value="P-loop containing nucleoside triphosphate hydrolases"/>
    <property type="match status" value="1"/>
</dbReference>
<evidence type="ECO:0000313" key="7">
    <source>
        <dbReference type="EMBL" id="KRL20605.1"/>
    </source>
</evidence>
<keyword evidence="4 5" id="KW-0472">Membrane</keyword>
<dbReference type="Pfam" id="PF00005">
    <property type="entry name" value="ABC_tran"/>
    <property type="match status" value="1"/>
</dbReference>
<keyword evidence="2 5" id="KW-0812">Transmembrane</keyword>
<name>A0A0R1NJM4_9LACO</name>
<dbReference type="GO" id="GO:0015421">
    <property type="term" value="F:ABC-type oligopeptide transporter activity"/>
    <property type="evidence" value="ECO:0007669"/>
    <property type="project" value="TreeGrafter"/>
</dbReference>
<organism evidence="7 8">
    <name type="scientific">Lactobacillus gallinarum DSM 10532 = JCM 2011</name>
    <dbReference type="NCBI Taxonomy" id="1423748"/>
    <lineage>
        <taxon>Bacteria</taxon>
        <taxon>Bacillati</taxon>
        <taxon>Bacillota</taxon>
        <taxon>Bacilli</taxon>
        <taxon>Lactobacillales</taxon>
        <taxon>Lactobacillaceae</taxon>
        <taxon>Lactobacillus</taxon>
    </lineage>
</organism>
<gene>
    <name evidence="7" type="ORF">FC37_GL001842</name>
</gene>
<feature type="transmembrane region" description="Helical" evidence="5">
    <location>
        <begin position="156"/>
        <end position="174"/>
    </location>
</feature>
<dbReference type="Gene3D" id="3.40.50.300">
    <property type="entry name" value="P-loop containing nucleotide triphosphate hydrolases"/>
    <property type="match status" value="1"/>
</dbReference>
<dbReference type="PANTHER" id="PTHR43394">
    <property type="entry name" value="ATP-DEPENDENT PERMEASE MDL1, MITOCHONDRIAL"/>
    <property type="match status" value="1"/>
</dbReference>
<dbReference type="SUPFAM" id="SSF90123">
    <property type="entry name" value="ABC transporter transmembrane region"/>
    <property type="match status" value="1"/>
</dbReference>
<protein>
    <submittedName>
        <fullName evidence="7">ABC superfamily ATP binding cassette transporter ABC protein</fullName>
    </submittedName>
</protein>
<dbReference type="InterPro" id="IPR003439">
    <property type="entry name" value="ABC_transporter-like_ATP-bd"/>
</dbReference>
<dbReference type="InterPro" id="IPR011527">
    <property type="entry name" value="ABC1_TM_dom"/>
</dbReference>
<dbReference type="PANTHER" id="PTHR43394:SF1">
    <property type="entry name" value="ATP-BINDING CASSETTE SUB-FAMILY B MEMBER 10, MITOCHONDRIAL"/>
    <property type="match status" value="1"/>
</dbReference>
<evidence type="ECO:0000256" key="2">
    <source>
        <dbReference type="ARBA" id="ARBA00022692"/>
    </source>
</evidence>
<dbReference type="GO" id="GO:0005886">
    <property type="term" value="C:plasma membrane"/>
    <property type="evidence" value="ECO:0007669"/>
    <property type="project" value="UniProtKB-SubCell"/>
</dbReference>
<feature type="transmembrane region" description="Helical" evidence="5">
    <location>
        <begin position="124"/>
        <end position="150"/>
    </location>
</feature>